<sequence length="627" mass="67128">MAADVTGRPPDDAERLEWVRALDLWGVQVHVPEMVRDARMGAFAWFSFPPSVHVDLDELARQGAQGHLFSVFAHEIGHHVLSPSTRVGSFTLLHQMARAITASDPRRSLPVASTAALLSNLWSDMLINERVARMQRRVDPVGEPDMIAMWRTLTRDREGARASGSAWWVILRAYEMLWSLPSGSLCAREVPEGPAAAVEAARRRQDVDPDAIDVSSVRERDRDKARAHHAAALRVRAVEDELILGQAVRPDVDAGLLADAVRTFGADPVSGALSFGMILAPYLVIEAIVSGATSGTPPGGLAGGGCIEEPGEVPTAAELAEVLGDPRLSEPPVHPAMESVDAEDDSGAQSYGVAETLALFSGADPLAVLLAWYESEARRWIRPLTQRGRPPAANAIPGPLAVWELGDDLTDLDWSASLAASPTVVPGVTTRRRTELPDEPAETRDWVALDLYVDSSGSMVRPSRGSPAVLAGTILTLSVLKGGGRVRVTSWSGPGQVAGGSVFTRDRLEVMRQLTTFFGGGTTFPLDLLAARYPPEDRGRSGERRHLVVLSDDGLSSFFGTGQEAYAGVAARVRRVVDTATLLVEDRSRSMALPAAEAGYDVGYLDDMASAPRVCADLAARIAGHHG</sequence>
<reference evidence="1 2" key="1">
    <citation type="journal article" date="2019" name="Emerg. Microbes Infect.">
        <title>Comprehensive subspecies identification of 175 nontuberculous mycobacteria species based on 7547 genomic profiles.</title>
        <authorList>
            <person name="Matsumoto Y."/>
            <person name="Kinjo T."/>
            <person name="Motooka D."/>
            <person name="Nabeya D."/>
            <person name="Jung N."/>
            <person name="Uechi K."/>
            <person name="Horii T."/>
            <person name="Iida T."/>
            <person name="Fujita J."/>
            <person name="Nakamura S."/>
        </authorList>
    </citation>
    <scope>NUCLEOTIDE SEQUENCE [LARGE SCALE GENOMIC DNA]</scope>
    <source>
        <strain evidence="1 2">JCM 17899</strain>
    </source>
</reference>
<evidence type="ECO:0000313" key="2">
    <source>
        <dbReference type="Proteomes" id="UP000467193"/>
    </source>
</evidence>
<gene>
    <name evidence="1" type="ORF">MSEDJ_25290</name>
</gene>
<proteinExistence type="predicted"/>
<protein>
    <recommendedName>
        <fullName evidence="3">VWA domain-containing protein</fullName>
    </recommendedName>
</protein>
<dbReference type="AlphaFoldDB" id="A0A7I7QPY7"/>
<dbReference type="SUPFAM" id="SSF53300">
    <property type="entry name" value="vWA-like"/>
    <property type="match status" value="1"/>
</dbReference>
<organism evidence="1 2">
    <name type="scientific">Mycolicibacterium sediminis</name>
    <dbReference type="NCBI Taxonomy" id="1286180"/>
    <lineage>
        <taxon>Bacteria</taxon>
        <taxon>Bacillati</taxon>
        <taxon>Actinomycetota</taxon>
        <taxon>Actinomycetes</taxon>
        <taxon>Mycobacteriales</taxon>
        <taxon>Mycobacteriaceae</taxon>
        <taxon>Mycolicibacterium</taxon>
    </lineage>
</organism>
<dbReference type="RefSeq" id="WP_163797337.1">
    <property type="nucleotide sequence ID" value="NZ_AP022588.1"/>
</dbReference>
<keyword evidence="2" id="KW-1185">Reference proteome</keyword>
<evidence type="ECO:0000313" key="1">
    <source>
        <dbReference type="EMBL" id="BBY28433.1"/>
    </source>
</evidence>
<dbReference type="InterPro" id="IPR036465">
    <property type="entry name" value="vWFA_dom_sf"/>
</dbReference>
<dbReference type="Proteomes" id="UP000467193">
    <property type="component" value="Chromosome"/>
</dbReference>
<name>A0A7I7QPY7_9MYCO</name>
<accession>A0A7I7QPY7</accession>
<dbReference type="KEGG" id="msei:MSEDJ_25290"/>
<evidence type="ECO:0008006" key="3">
    <source>
        <dbReference type="Google" id="ProtNLM"/>
    </source>
</evidence>
<dbReference type="EMBL" id="AP022588">
    <property type="protein sequence ID" value="BBY28433.1"/>
    <property type="molecule type" value="Genomic_DNA"/>
</dbReference>